<proteinExistence type="predicted"/>
<comment type="caution">
    <text evidence="1">The sequence shown here is derived from an EMBL/GenBank/DDBJ whole genome shotgun (WGS) entry which is preliminary data.</text>
</comment>
<feature type="non-terminal residue" evidence="1">
    <location>
        <position position="1"/>
    </location>
</feature>
<organism evidence="1 2">
    <name type="scientific">Mucuna pruriens</name>
    <name type="common">Velvet bean</name>
    <name type="synonym">Dolichos pruriens</name>
    <dbReference type="NCBI Taxonomy" id="157652"/>
    <lineage>
        <taxon>Eukaryota</taxon>
        <taxon>Viridiplantae</taxon>
        <taxon>Streptophyta</taxon>
        <taxon>Embryophyta</taxon>
        <taxon>Tracheophyta</taxon>
        <taxon>Spermatophyta</taxon>
        <taxon>Magnoliopsida</taxon>
        <taxon>eudicotyledons</taxon>
        <taxon>Gunneridae</taxon>
        <taxon>Pentapetalae</taxon>
        <taxon>rosids</taxon>
        <taxon>fabids</taxon>
        <taxon>Fabales</taxon>
        <taxon>Fabaceae</taxon>
        <taxon>Papilionoideae</taxon>
        <taxon>50 kb inversion clade</taxon>
        <taxon>NPAAA clade</taxon>
        <taxon>indigoferoid/millettioid clade</taxon>
        <taxon>Phaseoleae</taxon>
        <taxon>Mucuna</taxon>
    </lineage>
</organism>
<evidence type="ECO:0000313" key="2">
    <source>
        <dbReference type="Proteomes" id="UP000257109"/>
    </source>
</evidence>
<sequence length="136" mass="15383">MKAFSFSLDGAAKDWLYLQSVLFCTSGDMKCMVLERFDDDGLEHDGRCKRWSINGQEVGRNKIVDFEHGKQYVVVQNQRSRTTTNVRQLAVGQHQQNIPTRVYGICTSVKHPTDMCLTLQETEMESVEVVGTIGGH</sequence>
<protein>
    <submittedName>
        <fullName evidence="1">Uncharacterized protein</fullName>
    </submittedName>
</protein>
<name>A0A371GMZ7_MUCPR</name>
<evidence type="ECO:0000313" key="1">
    <source>
        <dbReference type="EMBL" id="RDX91870.1"/>
    </source>
</evidence>
<dbReference type="OrthoDB" id="1460397at2759"/>
<dbReference type="Proteomes" id="UP000257109">
    <property type="component" value="Unassembled WGS sequence"/>
</dbReference>
<accession>A0A371GMZ7</accession>
<gene>
    <name evidence="1" type="ORF">CR513_26068</name>
</gene>
<keyword evidence="2" id="KW-1185">Reference proteome</keyword>
<reference evidence="1" key="1">
    <citation type="submission" date="2018-05" db="EMBL/GenBank/DDBJ databases">
        <title>Draft genome of Mucuna pruriens seed.</title>
        <authorList>
            <person name="Nnadi N.E."/>
            <person name="Vos R."/>
            <person name="Hasami M.H."/>
            <person name="Devisetty U.K."/>
            <person name="Aguiy J.C."/>
        </authorList>
    </citation>
    <scope>NUCLEOTIDE SEQUENCE [LARGE SCALE GENOMIC DNA]</scope>
    <source>
        <strain evidence="1">JCA_2017</strain>
    </source>
</reference>
<dbReference type="AlphaFoldDB" id="A0A371GMZ7"/>
<dbReference type="EMBL" id="QJKJ01005012">
    <property type="protein sequence ID" value="RDX91870.1"/>
    <property type="molecule type" value="Genomic_DNA"/>
</dbReference>